<protein>
    <submittedName>
        <fullName evidence="2">Uncharacterized protein</fullName>
    </submittedName>
</protein>
<dbReference type="SUPFAM" id="SSF47413">
    <property type="entry name" value="lambda repressor-like DNA-binding domains"/>
    <property type="match status" value="1"/>
</dbReference>
<evidence type="ECO:0000313" key="3">
    <source>
        <dbReference type="Proteomes" id="UP001161325"/>
    </source>
</evidence>
<dbReference type="RefSeq" id="WP_284347986.1">
    <property type="nucleotide sequence ID" value="NZ_BRXS01000001.1"/>
</dbReference>
<dbReference type="EMBL" id="BRXS01000001">
    <property type="protein sequence ID" value="GLC23550.1"/>
    <property type="molecule type" value="Genomic_DNA"/>
</dbReference>
<comment type="caution">
    <text evidence="2">The sequence shown here is derived from an EMBL/GenBank/DDBJ whole genome shotgun (WGS) entry which is preliminary data.</text>
</comment>
<dbReference type="Proteomes" id="UP001161325">
    <property type="component" value="Unassembled WGS sequence"/>
</dbReference>
<keyword evidence="1" id="KW-0472">Membrane</keyword>
<evidence type="ECO:0000313" key="2">
    <source>
        <dbReference type="EMBL" id="GLC23550.1"/>
    </source>
</evidence>
<feature type="transmembrane region" description="Helical" evidence="1">
    <location>
        <begin position="246"/>
        <end position="265"/>
    </location>
</feature>
<reference evidence="2" key="1">
    <citation type="submission" date="2022-08" db="EMBL/GenBank/DDBJ databases">
        <title>Draft genome sequencing of Roseisolibacter agri AW1220.</title>
        <authorList>
            <person name="Tobiishi Y."/>
            <person name="Tonouchi A."/>
        </authorList>
    </citation>
    <scope>NUCLEOTIDE SEQUENCE</scope>
    <source>
        <strain evidence="2">AW1220</strain>
    </source>
</reference>
<sequence length="275" mass="28959">MNGPALVAARTRLDRTPEQLAAELGIPPHAYAACEAGRASLSRRHAELITYQLAVRDRQDALAASGLPACQWMERWGDEIPEARSALEAHVARAEAHASGCATCGARDAFLAERFPTMPPVPMAGWARALQRLMGWVDARPEWLRPALLGAAALAALTAIRVVLVLPAALREPRVLLAALGAVVAASAAGAFGGLVYALLGRPLRRVPVVGPYLAGMVAVAGYLLAILTMVAIGDRDTPRDLASDALFLVLLSALLGAFVGHRWLRAPLPGRSAA</sequence>
<gene>
    <name evidence="2" type="ORF">rosag_00630</name>
</gene>
<feature type="transmembrane region" description="Helical" evidence="1">
    <location>
        <begin position="176"/>
        <end position="200"/>
    </location>
</feature>
<dbReference type="InterPro" id="IPR001387">
    <property type="entry name" value="Cro/C1-type_HTH"/>
</dbReference>
<organism evidence="2 3">
    <name type="scientific">Roseisolibacter agri</name>
    <dbReference type="NCBI Taxonomy" id="2014610"/>
    <lineage>
        <taxon>Bacteria</taxon>
        <taxon>Pseudomonadati</taxon>
        <taxon>Gemmatimonadota</taxon>
        <taxon>Gemmatimonadia</taxon>
        <taxon>Gemmatimonadales</taxon>
        <taxon>Gemmatimonadaceae</taxon>
        <taxon>Roseisolibacter</taxon>
    </lineage>
</organism>
<proteinExistence type="predicted"/>
<accession>A0AA37QC49</accession>
<dbReference type="GO" id="GO:0003677">
    <property type="term" value="F:DNA binding"/>
    <property type="evidence" value="ECO:0007669"/>
    <property type="project" value="InterPro"/>
</dbReference>
<feature type="transmembrane region" description="Helical" evidence="1">
    <location>
        <begin position="212"/>
        <end position="234"/>
    </location>
</feature>
<feature type="transmembrane region" description="Helical" evidence="1">
    <location>
        <begin position="147"/>
        <end position="170"/>
    </location>
</feature>
<keyword evidence="1" id="KW-0812">Transmembrane</keyword>
<keyword evidence="1" id="KW-1133">Transmembrane helix</keyword>
<keyword evidence="3" id="KW-1185">Reference proteome</keyword>
<dbReference type="InterPro" id="IPR010982">
    <property type="entry name" value="Lambda_DNA-bd_dom_sf"/>
</dbReference>
<name>A0AA37QC49_9BACT</name>
<dbReference type="CDD" id="cd00093">
    <property type="entry name" value="HTH_XRE"/>
    <property type="match status" value="1"/>
</dbReference>
<dbReference type="AlphaFoldDB" id="A0AA37QC49"/>
<evidence type="ECO:0000256" key="1">
    <source>
        <dbReference type="SAM" id="Phobius"/>
    </source>
</evidence>